<dbReference type="EMBL" id="CP060714">
    <property type="protein sequence ID" value="QNN56105.1"/>
    <property type="molecule type" value="Genomic_DNA"/>
</dbReference>
<dbReference type="GO" id="GO:0008410">
    <property type="term" value="F:CoA-transferase activity"/>
    <property type="evidence" value="ECO:0007669"/>
    <property type="project" value="TreeGrafter"/>
</dbReference>
<keyword evidence="1 3" id="KW-0808">Transferase</keyword>
<accession>A0A7G9RKI0</accession>
<dbReference type="Gene3D" id="3.40.50.10540">
    <property type="entry name" value="Crotonobetainyl-coa:carnitine coa-transferase, domain 1"/>
    <property type="match status" value="1"/>
</dbReference>
<keyword evidence="4" id="KW-1185">Reference proteome</keyword>
<proteinExistence type="predicted"/>
<dbReference type="InterPro" id="IPR044855">
    <property type="entry name" value="CoA-Trfase_III_dom3_sf"/>
</dbReference>
<dbReference type="InterPro" id="IPR023606">
    <property type="entry name" value="CoA-Trfase_III_dom_1_sf"/>
</dbReference>
<sequence length="410" mass="44738">MNSPFHGIRILDFTRFLAGPYATHQFALQGAEVIKIEPPTGDDARTTTMHRDLAKSGMAPAFMAVNSNKKSVVLDLKQPAAVEAVRQIVSEADIVWENFRPGVMDKLGLGYEVLARVNPRLIYCSISGFGHTGPERAAPAFDGKIQAMSGLMSITGEPEHGPMRAGFALCDVLSGMTAAFAVAAALYQRTQNGRGQHVDVSMLDASLSFLSTQVADYTVSGTPQRQVGNLSMSRKPTADRFRCGDGFIVLAALTEPQFQRLFHVLDREDVLGDERFADWFRRYEHRKELREIIESAFGTRSPAYWEPLLNQADVPCARVFSIEEIVEHPQLRSRRALQQVTSNLGTHAMVGPGFHLGSEEGGGGLIHSPAPYLGQHTEEVLGSLRRDPGGHAAASGERSACLPTGRPPLF</sequence>
<name>A0A7G9RKI0_9BURK</name>
<dbReference type="KEGG" id="drg:H9K76_16175"/>
<dbReference type="AlphaFoldDB" id="A0A7G9RKI0"/>
<protein>
    <submittedName>
        <fullName evidence="3">CoA transferase</fullName>
    </submittedName>
</protein>
<evidence type="ECO:0000313" key="3">
    <source>
        <dbReference type="EMBL" id="QNN56105.1"/>
    </source>
</evidence>
<dbReference type="InterPro" id="IPR003673">
    <property type="entry name" value="CoA-Trfase_fam_III"/>
</dbReference>
<dbReference type="PANTHER" id="PTHR48207:SF3">
    <property type="entry name" value="SUCCINATE--HYDROXYMETHYLGLUTARATE COA-TRANSFERASE"/>
    <property type="match status" value="1"/>
</dbReference>
<dbReference type="PANTHER" id="PTHR48207">
    <property type="entry name" value="SUCCINATE--HYDROXYMETHYLGLUTARATE COA-TRANSFERASE"/>
    <property type="match status" value="1"/>
</dbReference>
<dbReference type="InterPro" id="IPR050483">
    <property type="entry name" value="CoA-transferase_III_domain"/>
</dbReference>
<feature type="region of interest" description="Disordered" evidence="2">
    <location>
        <begin position="384"/>
        <end position="410"/>
    </location>
</feature>
<dbReference type="Gene3D" id="3.30.1540.10">
    <property type="entry name" value="formyl-coa transferase, domain 3"/>
    <property type="match status" value="1"/>
</dbReference>
<evidence type="ECO:0000256" key="1">
    <source>
        <dbReference type="ARBA" id="ARBA00022679"/>
    </source>
</evidence>
<gene>
    <name evidence="3" type="ORF">H9K76_16175</name>
</gene>
<dbReference type="RefSeq" id="WP_187596375.1">
    <property type="nucleotide sequence ID" value="NZ_CP060714.1"/>
</dbReference>
<dbReference type="Pfam" id="PF02515">
    <property type="entry name" value="CoA_transf_3"/>
    <property type="match status" value="1"/>
</dbReference>
<dbReference type="SUPFAM" id="SSF89796">
    <property type="entry name" value="CoA-transferase family III (CaiB/BaiF)"/>
    <property type="match status" value="1"/>
</dbReference>
<dbReference type="Proteomes" id="UP000515811">
    <property type="component" value="Chromosome"/>
</dbReference>
<reference evidence="3 4" key="1">
    <citation type="submission" date="2020-08" db="EMBL/GenBank/DDBJ databases">
        <title>Genome sequence of Diaphorobacter ruginosibacter DSM 27467T.</title>
        <authorList>
            <person name="Hyun D.-W."/>
            <person name="Bae J.-W."/>
        </authorList>
    </citation>
    <scope>NUCLEOTIDE SEQUENCE [LARGE SCALE GENOMIC DNA]</scope>
    <source>
        <strain evidence="3 4">DSM 27467</strain>
    </source>
</reference>
<organism evidence="3 4">
    <name type="scientific">Diaphorobacter ruginosibacter</name>
    <dbReference type="NCBI Taxonomy" id="1715720"/>
    <lineage>
        <taxon>Bacteria</taxon>
        <taxon>Pseudomonadati</taxon>
        <taxon>Pseudomonadota</taxon>
        <taxon>Betaproteobacteria</taxon>
        <taxon>Burkholderiales</taxon>
        <taxon>Comamonadaceae</taxon>
        <taxon>Diaphorobacter</taxon>
    </lineage>
</organism>
<evidence type="ECO:0000313" key="4">
    <source>
        <dbReference type="Proteomes" id="UP000515811"/>
    </source>
</evidence>
<evidence type="ECO:0000256" key="2">
    <source>
        <dbReference type="SAM" id="MobiDB-lite"/>
    </source>
</evidence>